<evidence type="ECO:0000256" key="2">
    <source>
        <dbReference type="SAM" id="SignalP"/>
    </source>
</evidence>
<proteinExistence type="predicted"/>
<accession>A0A2P5F5U0</accession>
<dbReference type="InParanoid" id="A0A2P5F5U0"/>
<feature type="signal peptide" evidence="2">
    <location>
        <begin position="1"/>
        <end position="26"/>
    </location>
</feature>
<sequence length="117" mass="13075">MIIMKILVALLVAIFVALLVSPVTEGKKKPFDDDRRHNLLDHHQPMIHKERYPNSFGRKVLNEVTSSTDDDDDDVKNVAHNNTHLVGSDSGGEQNARTFIGRNKTAGSHDTNDHVHV</sequence>
<feature type="compositionally biased region" description="Polar residues" evidence="1">
    <location>
        <begin position="79"/>
        <end position="97"/>
    </location>
</feature>
<name>A0A2P5F5U0_TREOI</name>
<gene>
    <name evidence="3" type="ORF">TorRG33x02_110680</name>
</gene>
<organism evidence="3 4">
    <name type="scientific">Trema orientale</name>
    <name type="common">Charcoal tree</name>
    <name type="synonym">Celtis orientalis</name>
    <dbReference type="NCBI Taxonomy" id="63057"/>
    <lineage>
        <taxon>Eukaryota</taxon>
        <taxon>Viridiplantae</taxon>
        <taxon>Streptophyta</taxon>
        <taxon>Embryophyta</taxon>
        <taxon>Tracheophyta</taxon>
        <taxon>Spermatophyta</taxon>
        <taxon>Magnoliopsida</taxon>
        <taxon>eudicotyledons</taxon>
        <taxon>Gunneridae</taxon>
        <taxon>Pentapetalae</taxon>
        <taxon>rosids</taxon>
        <taxon>fabids</taxon>
        <taxon>Rosales</taxon>
        <taxon>Cannabaceae</taxon>
        <taxon>Trema</taxon>
    </lineage>
</organism>
<evidence type="ECO:0000313" key="4">
    <source>
        <dbReference type="Proteomes" id="UP000237000"/>
    </source>
</evidence>
<dbReference type="OrthoDB" id="10385804at2759"/>
<evidence type="ECO:0000313" key="3">
    <source>
        <dbReference type="EMBL" id="PON93162.1"/>
    </source>
</evidence>
<reference evidence="4" key="1">
    <citation type="submission" date="2016-06" db="EMBL/GenBank/DDBJ databases">
        <title>Parallel loss of symbiosis genes in relatives of nitrogen-fixing non-legume Parasponia.</title>
        <authorList>
            <person name="Van Velzen R."/>
            <person name="Holmer R."/>
            <person name="Bu F."/>
            <person name="Rutten L."/>
            <person name="Van Zeijl A."/>
            <person name="Liu W."/>
            <person name="Santuari L."/>
            <person name="Cao Q."/>
            <person name="Sharma T."/>
            <person name="Shen D."/>
            <person name="Roswanjaya Y."/>
            <person name="Wardhani T."/>
            <person name="Kalhor M.S."/>
            <person name="Jansen J."/>
            <person name="Van den Hoogen J."/>
            <person name="Gungor B."/>
            <person name="Hartog M."/>
            <person name="Hontelez J."/>
            <person name="Verver J."/>
            <person name="Yang W.-C."/>
            <person name="Schijlen E."/>
            <person name="Repin R."/>
            <person name="Schilthuizen M."/>
            <person name="Schranz E."/>
            <person name="Heidstra R."/>
            <person name="Miyata K."/>
            <person name="Fedorova E."/>
            <person name="Kohlen W."/>
            <person name="Bisseling T."/>
            <person name="Smit S."/>
            <person name="Geurts R."/>
        </authorList>
    </citation>
    <scope>NUCLEOTIDE SEQUENCE [LARGE SCALE GENOMIC DNA]</scope>
    <source>
        <strain evidence="4">cv. RG33-2</strain>
    </source>
</reference>
<feature type="chain" id="PRO_5015105128" description="Transmembrane protein" evidence="2">
    <location>
        <begin position="27"/>
        <end position="117"/>
    </location>
</feature>
<protein>
    <recommendedName>
        <fullName evidence="5">Transmembrane protein</fullName>
    </recommendedName>
</protein>
<keyword evidence="4" id="KW-1185">Reference proteome</keyword>
<dbReference type="Proteomes" id="UP000237000">
    <property type="component" value="Unassembled WGS sequence"/>
</dbReference>
<comment type="caution">
    <text evidence="3">The sequence shown here is derived from an EMBL/GenBank/DDBJ whole genome shotgun (WGS) entry which is preliminary data.</text>
</comment>
<keyword evidence="2" id="KW-0732">Signal</keyword>
<feature type="region of interest" description="Disordered" evidence="1">
    <location>
        <begin position="64"/>
        <end position="117"/>
    </location>
</feature>
<evidence type="ECO:0000256" key="1">
    <source>
        <dbReference type="SAM" id="MobiDB-lite"/>
    </source>
</evidence>
<dbReference type="EMBL" id="JXTC01000060">
    <property type="protein sequence ID" value="PON93162.1"/>
    <property type="molecule type" value="Genomic_DNA"/>
</dbReference>
<evidence type="ECO:0008006" key="5">
    <source>
        <dbReference type="Google" id="ProtNLM"/>
    </source>
</evidence>
<dbReference type="AlphaFoldDB" id="A0A2P5F5U0"/>